<name>A0A0E3ZWZ1_9BACT</name>
<proteinExistence type="predicted"/>
<dbReference type="RefSeq" id="WP_046574826.1">
    <property type="nucleotide sequence ID" value="NZ_CP010429.1"/>
</dbReference>
<dbReference type="STRING" id="1379870.SD10_15360"/>
<dbReference type="KEGG" id="srd:SD10_15360"/>
<accession>A0A0E3ZWZ1</accession>
<reference evidence="1 2" key="1">
    <citation type="journal article" date="2014" name="Curr. Microbiol.">
        <title>Spirosoma radiotolerans sp. nov., a gamma-radiation-resistant bacterium isolated from gamma ray-irradiated soil.</title>
        <authorList>
            <person name="Lee J.J."/>
            <person name="Srinivasan S."/>
            <person name="Lim S."/>
            <person name="Joe M."/>
            <person name="Im S."/>
            <person name="Bae S.I."/>
            <person name="Park K.R."/>
            <person name="Han J.H."/>
            <person name="Park S.H."/>
            <person name="Joo B.M."/>
            <person name="Park S.J."/>
            <person name="Kim M.K."/>
        </authorList>
    </citation>
    <scope>NUCLEOTIDE SEQUENCE [LARGE SCALE GENOMIC DNA]</scope>
    <source>
        <strain evidence="1 2">DG5A</strain>
    </source>
</reference>
<evidence type="ECO:0008006" key="3">
    <source>
        <dbReference type="Google" id="ProtNLM"/>
    </source>
</evidence>
<dbReference type="Proteomes" id="UP000033054">
    <property type="component" value="Chromosome"/>
</dbReference>
<evidence type="ECO:0000313" key="2">
    <source>
        <dbReference type="Proteomes" id="UP000033054"/>
    </source>
</evidence>
<protein>
    <recommendedName>
        <fullName evidence="3">Type VI secretion system transmembrane protein TssO</fullName>
    </recommendedName>
</protein>
<gene>
    <name evidence="1" type="ORF">SD10_15360</name>
</gene>
<dbReference type="AlphaFoldDB" id="A0A0E3ZWZ1"/>
<dbReference type="HOGENOM" id="CLU_135468_0_0_10"/>
<sequence>MKSLNHKEIRQAFNHFLTWFTSLLLVTIACVYSCVQTSSRQATQLIQQKEAFDRVIYTDAMLADKVDSLYTYMSLMNTNQSQDDQQLQRLVTRKKEEFTKLVNQQQKSQRYFVVYNRLFSHVNEMLLLKDSLNKSMMEEGDLRDELRGCLQQAVEKNRQAKRGRSTKAF</sequence>
<dbReference type="PATRIC" id="fig|1379870.5.peg.3338"/>
<organism evidence="1 2">
    <name type="scientific">Spirosoma radiotolerans</name>
    <dbReference type="NCBI Taxonomy" id="1379870"/>
    <lineage>
        <taxon>Bacteria</taxon>
        <taxon>Pseudomonadati</taxon>
        <taxon>Bacteroidota</taxon>
        <taxon>Cytophagia</taxon>
        <taxon>Cytophagales</taxon>
        <taxon>Cytophagaceae</taxon>
        <taxon>Spirosoma</taxon>
    </lineage>
</organism>
<keyword evidence="2" id="KW-1185">Reference proteome</keyword>
<dbReference type="PROSITE" id="PS51257">
    <property type="entry name" value="PROKAR_LIPOPROTEIN"/>
    <property type="match status" value="1"/>
</dbReference>
<dbReference type="OrthoDB" id="957420at2"/>
<evidence type="ECO:0000313" key="1">
    <source>
        <dbReference type="EMBL" id="AKD56068.1"/>
    </source>
</evidence>
<dbReference type="EMBL" id="CP010429">
    <property type="protein sequence ID" value="AKD56068.1"/>
    <property type="molecule type" value="Genomic_DNA"/>
</dbReference>